<name>A0ABT9UPM7_9FIRM</name>
<dbReference type="PANTHER" id="PTHR32502:SF8">
    <property type="entry name" value="N-ACETYLGALACTOSAMINE PERMEASE IIC COMPONENT 1"/>
    <property type="match status" value="1"/>
</dbReference>
<organism evidence="10 11">
    <name type="scientific">Eubacterium multiforme</name>
    <dbReference type="NCBI Taxonomy" id="83339"/>
    <lineage>
        <taxon>Bacteria</taxon>
        <taxon>Bacillati</taxon>
        <taxon>Bacillota</taxon>
        <taxon>Clostridia</taxon>
        <taxon>Eubacteriales</taxon>
        <taxon>Eubacteriaceae</taxon>
        <taxon>Eubacterium</taxon>
    </lineage>
</organism>
<dbReference type="Proteomes" id="UP001228504">
    <property type="component" value="Unassembled WGS sequence"/>
</dbReference>
<evidence type="ECO:0000256" key="2">
    <source>
        <dbReference type="ARBA" id="ARBA00022448"/>
    </source>
</evidence>
<feature type="transmembrane region" description="Helical" evidence="9">
    <location>
        <begin position="71"/>
        <end position="96"/>
    </location>
</feature>
<feature type="transmembrane region" description="Helical" evidence="9">
    <location>
        <begin position="204"/>
        <end position="237"/>
    </location>
</feature>
<evidence type="ECO:0000256" key="5">
    <source>
        <dbReference type="ARBA" id="ARBA00022683"/>
    </source>
</evidence>
<evidence type="ECO:0000256" key="4">
    <source>
        <dbReference type="ARBA" id="ARBA00022597"/>
    </source>
</evidence>
<dbReference type="InterPro" id="IPR004700">
    <property type="entry name" value="PTS_IIC_man"/>
</dbReference>
<protein>
    <submittedName>
        <fullName evidence="10">Mannose/fructose/N-acetylgalactosamine-specific phosphotransferase system component IIC</fullName>
    </submittedName>
</protein>
<feature type="transmembrane region" description="Helical" evidence="9">
    <location>
        <begin position="179"/>
        <end position="197"/>
    </location>
</feature>
<dbReference type="PANTHER" id="PTHR32502">
    <property type="entry name" value="N-ACETYLGALACTOSAMINE PERMEASE II COMPONENT-RELATED"/>
    <property type="match status" value="1"/>
</dbReference>
<dbReference type="Pfam" id="PF03609">
    <property type="entry name" value="EII-Sor"/>
    <property type="match status" value="1"/>
</dbReference>
<dbReference type="PROSITE" id="PS51106">
    <property type="entry name" value="PTS_EIIC_TYPE_4"/>
    <property type="match status" value="1"/>
</dbReference>
<dbReference type="RefSeq" id="WP_307482847.1">
    <property type="nucleotide sequence ID" value="NZ_JAUSUF010000001.1"/>
</dbReference>
<evidence type="ECO:0000256" key="3">
    <source>
        <dbReference type="ARBA" id="ARBA00022475"/>
    </source>
</evidence>
<keyword evidence="7 9" id="KW-1133">Transmembrane helix</keyword>
<keyword evidence="5" id="KW-0598">Phosphotransferase system</keyword>
<proteinExistence type="predicted"/>
<keyword evidence="2" id="KW-0813">Transport</keyword>
<keyword evidence="11" id="KW-1185">Reference proteome</keyword>
<keyword evidence="4" id="KW-0762">Sugar transport</keyword>
<keyword evidence="6 9" id="KW-0812">Transmembrane</keyword>
<keyword evidence="3" id="KW-1003">Cell membrane</keyword>
<dbReference type="InterPro" id="IPR050303">
    <property type="entry name" value="GatZ_KbaZ_carbometab"/>
</dbReference>
<evidence type="ECO:0000256" key="1">
    <source>
        <dbReference type="ARBA" id="ARBA00004651"/>
    </source>
</evidence>
<evidence type="ECO:0000256" key="8">
    <source>
        <dbReference type="ARBA" id="ARBA00023136"/>
    </source>
</evidence>
<evidence type="ECO:0000313" key="11">
    <source>
        <dbReference type="Proteomes" id="UP001228504"/>
    </source>
</evidence>
<feature type="transmembrane region" description="Helical" evidence="9">
    <location>
        <begin position="137"/>
        <end position="159"/>
    </location>
</feature>
<evidence type="ECO:0000256" key="7">
    <source>
        <dbReference type="ARBA" id="ARBA00022989"/>
    </source>
</evidence>
<comment type="subcellular location">
    <subcellularLocation>
        <location evidence="1">Cell membrane</location>
        <topology evidence="1">Multi-pass membrane protein</topology>
    </subcellularLocation>
</comment>
<keyword evidence="8 9" id="KW-0472">Membrane</keyword>
<accession>A0ABT9UPM7</accession>
<comment type="caution">
    <text evidence="10">The sequence shown here is derived from an EMBL/GenBank/DDBJ whole genome shotgun (WGS) entry which is preliminary data.</text>
</comment>
<gene>
    <name evidence="10" type="ORF">J2S18_000517</name>
</gene>
<reference evidence="10 11" key="1">
    <citation type="submission" date="2023-07" db="EMBL/GenBank/DDBJ databases">
        <title>Genomic Encyclopedia of Type Strains, Phase IV (KMG-IV): sequencing the most valuable type-strain genomes for metagenomic binning, comparative biology and taxonomic classification.</title>
        <authorList>
            <person name="Goeker M."/>
        </authorList>
    </citation>
    <scope>NUCLEOTIDE SEQUENCE [LARGE SCALE GENOMIC DNA]</scope>
    <source>
        <strain evidence="10 11">DSM 20694</strain>
    </source>
</reference>
<feature type="transmembrane region" description="Helical" evidence="9">
    <location>
        <begin position="46"/>
        <end position="65"/>
    </location>
</feature>
<evidence type="ECO:0000313" key="10">
    <source>
        <dbReference type="EMBL" id="MDQ0148600.1"/>
    </source>
</evidence>
<evidence type="ECO:0000256" key="6">
    <source>
        <dbReference type="ARBA" id="ARBA00022692"/>
    </source>
</evidence>
<evidence type="ECO:0000256" key="9">
    <source>
        <dbReference type="SAM" id="Phobius"/>
    </source>
</evidence>
<feature type="transmembrane region" description="Helical" evidence="9">
    <location>
        <begin position="6"/>
        <end position="25"/>
    </location>
</feature>
<sequence length="260" mass="27660">MKDAILIGLINVIGYLDYFFGGIMINRPIVLAPLVGLALGDLRAGIIMGATLELVFMGVITIGAATPPDTVTGSVLGTAFAILTGSGAEIALALALPIAMLSQAAKIGVNVLRSSFMPKVMEYAEDGDIKGMERIHWICYIIMLVVMFTIAFISILIGSDAMKAFVDSIPKSILEGMKIASGLLPAVGFGLLLKVMYSKRLAIFYYFGFLLAAYFNLPIMGIACLGIVVAVILEFVIDASSGNKSISQDSNEDKEALFDD</sequence>
<dbReference type="EMBL" id="JAUSUF010000001">
    <property type="protein sequence ID" value="MDQ0148600.1"/>
    <property type="molecule type" value="Genomic_DNA"/>
</dbReference>